<keyword evidence="1" id="KW-0805">Transcription regulation</keyword>
<dbReference type="InterPro" id="IPR018060">
    <property type="entry name" value="HTH_AraC"/>
</dbReference>
<evidence type="ECO:0000256" key="3">
    <source>
        <dbReference type="ARBA" id="ARBA00023163"/>
    </source>
</evidence>
<dbReference type="RefSeq" id="WP_311573877.1">
    <property type="nucleotide sequence ID" value="NZ_JAVRFH010000017.1"/>
</dbReference>
<evidence type="ECO:0000256" key="1">
    <source>
        <dbReference type="ARBA" id="ARBA00023015"/>
    </source>
</evidence>
<reference evidence="5" key="1">
    <citation type="submission" date="2024-05" db="EMBL/GenBank/DDBJ databases">
        <title>30 novel species of actinomycetes from the DSMZ collection.</title>
        <authorList>
            <person name="Nouioui I."/>
        </authorList>
    </citation>
    <scope>NUCLEOTIDE SEQUENCE</scope>
    <source>
        <strain evidence="5">DSM 40712</strain>
    </source>
</reference>
<evidence type="ECO:0000259" key="4">
    <source>
        <dbReference type="PROSITE" id="PS01124"/>
    </source>
</evidence>
<dbReference type="Proteomes" id="UP001180724">
    <property type="component" value="Unassembled WGS sequence"/>
</dbReference>
<keyword evidence="2" id="KW-0238">DNA-binding</keyword>
<feature type="domain" description="HTH araC/xylS-type" evidence="4">
    <location>
        <begin position="135"/>
        <end position="223"/>
    </location>
</feature>
<dbReference type="PANTHER" id="PTHR46796:SF15">
    <property type="entry name" value="BLL1074 PROTEIN"/>
    <property type="match status" value="1"/>
</dbReference>
<dbReference type="Pfam" id="PF12833">
    <property type="entry name" value="HTH_18"/>
    <property type="match status" value="1"/>
</dbReference>
<evidence type="ECO:0000313" key="6">
    <source>
        <dbReference type="Proteomes" id="UP001180724"/>
    </source>
</evidence>
<dbReference type="SMART" id="SM00342">
    <property type="entry name" value="HTH_ARAC"/>
    <property type="match status" value="1"/>
</dbReference>
<protein>
    <submittedName>
        <fullName evidence="5">AraC family transcriptional regulator</fullName>
    </submittedName>
</protein>
<proteinExistence type="predicted"/>
<organism evidence="5 6">
    <name type="scientific">Streptomyces lancefieldiae</name>
    <dbReference type="NCBI Taxonomy" id="3075520"/>
    <lineage>
        <taxon>Bacteria</taxon>
        <taxon>Bacillati</taxon>
        <taxon>Actinomycetota</taxon>
        <taxon>Actinomycetes</taxon>
        <taxon>Kitasatosporales</taxon>
        <taxon>Streptomycetaceae</taxon>
        <taxon>Streptomyces</taxon>
    </lineage>
</organism>
<dbReference type="PANTHER" id="PTHR46796">
    <property type="entry name" value="HTH-TYPE TRANSCRIPTIONAL ACTIVATOR RHAS-RELATED"/>
    <property type="match status" value="1"/>
</dbReference>
<evidence type="ECO:0000256" key="2">
    <source>
        <dbReference type="ARBA" id="ARBA00023125"/>
    </source>
</evidence>
<accession>A0ABU3APZ2</accession>
<dbReference type="InterPro" id="IPR050204">
    <property type="entry name" value="AraC_XylS_family_regulators"/>
</dbReference>
<dbReference type="Gene3D" id="1.10.10.60">
    <property type="entry name" value="Homeodomain-like"/>
    <property type="match status" value="1"/>
</dbReference>
<keyword evidence="3" id="KW-0804">Transcription</keyword>
<sequence length="248" mass="27207">MPTDTVTLVINFDGDLWLADVQTAGAATTYRCLASGLQTMATLGEHSGSLYGMEVILTPWAAFTLFGVAMQEWAEAVVDASELLGRRVDELAESLAALDRWEERFRLLDTTLIQWARGGPLCPPQIIWAWQALGHASGNIRIQQVADGSGWGRRQFEDRFRRHIGVPAKYAARIMRLQQALRLLNAGHAPAAVAMKAGFFDQAHLTREVSAMTGRPPTRLLASRRGAASGAGTRDRLDDRITSILIPQ</sequence>
<keyword evidence="6" id="KW-1185">Reference proteome</keyword>
<name>A0ABU3APZ2_9ACTN</name>
<comment type="caution">
    <text evidence="5">The sequence shown here is derived from an EMBL/GenBank/DDBJ whole genome shotgun (WGS) entry which is preliminary data.</text>
</comment>
<evidence type="ECO:0000313" key="5">
    <source>
        <dbReference type="EMBL" id="MDT0612266.1"/>
    </source>
</evidence>
<gene>
    <name evidence="5" type="ORF">RM812_18895</name>
</gene>
<dbReference type="EMBL" id="JAVRFH010000017">
    <property type="protein sequence ID" value="MDT0612266.1"/>
    <property type="molecule type" value="Genomic_DNA"/>
</dbReference>
<dbReference type="PROSITE" id="PS01124">
    <property type="entry name" value="HTH_ARAC_FAMILY_2"/>
    <property type="match status" value="1"/>
</dbReference>